<dbReference type="Proteomes" id="UP001059663">
    <property type="component" value="Chromosome"/>
</dbReference>
<evidence type="ECO:0000313" key="2">
    <source>
        <dbReference type="Proteomes" id="UP001059663"/>
    </source>
</evidence>
<accession>A0AC61U950</accession>
<organism evidence="1 2">
    <name type="scientific">Janibacter limosus</name>
    <dbReference type="NCBI Taxonomy" id="53458"/>
    <lineage>
        <taxon>Bacteria</taxon>
        <taxon>Bacillati</taxon>
        <taxon>Actinomycetota</taxon>
        <taxon>Actinomycetes</taxon>
        <taxon>Micrococcales</taxon>
        <taxon>Intrasporangiaceae</taxon>
        <taxon>Janibacter</taxon>
    </lineage>
</organism>
<reference evidence="1" key="1">
    <citation type="submission" date="2021-11" db="EMBL/GenBank/DDBJ databases">
        <title>Study of the species diversity of bacterial strains isolated from a unique natural object - Shulgan-Tash cave (Bashkiria).</title>
        <authorList>
            <person name="Sazanova A.L."/>
            <person name="Chirak E.R."/>
            <person name="Safronova V.I."/>
        </authorList>
    </citation>
    <scope>NUCLEOTIDE SEQUENCE</scope>
    <source>
        <strain evidence="1">P1</strain>
    </source>
</reference>
<evidence type="ECO:0000313" key="1">
    <source>
        <dbReference type="EMBL" id="UUZ46443.1"/>
    </source>
</evidence>
<keyword evidence="1" id="KW-0326">Glycosidase</keyword>
<dbReference type="EMBL" id="CP087977">
    <property type="protein sequence ID" value="UUZ46443.1"/>
    <property type="molecule type" value="Genomic_DNA"/>
</dbReference>
<proteinExistence type="predicted"/>
<protein>
    <submittedName>
        <fullName evidence="1">Pseudouridine-5'-phosphate glycosidase</fullName>
    </submittedName>
</protein>
<gene>
    <name evidence="1" type="ORF">LP422_21170</name>
</gene>
<name>A0AC61U950_9MICO</name>
<sequence>MLDGVIEKARAALEQQGISGQEVTPFLLDFIRRETGDASLDANVALYRNNVRLASQIAVALTRG</sequence>
<keyword evidence="1" id="KW-0378">Hydrolase</keyword>